<protein>
    <submittedName>
        <fullName evidence="1">Uncharacterized protein</fullName>
    </submittedName>
</protein>
<keyword evidence="2" id="KW-1185">Reference proteome</keyword>
<accession>A0A4U3KSR2</accession>
<dbReference type="Proteomes" id="UP000305848">
    <property type="component" value="Unassembled WGS sequence"/>
</dbReference>
<reference evidence="1 2" key="1">
    <citation type="submission" date="2019-05" db="EMBL/GenBank/DDBJ databases">
        <title>Panacibacter sp. strain 17mud1-8 Genome sequencing and assembly.</title>
        <authorList>
            <person name="Chhetri G."/>
        </authorList>
    </citation>
    <scope>NUCLEOTIDE SEQUENCE [LARGE SCALE GENOMIC DNA]</scope>
    <source>
        <strain evidence="1 2">17mud1-8</strain>
    </source>
</reference>
<dbReference type="OrthoDB" id="1272512at2"/>
<evidence type="ECO:0000313" key="1">
    <source>
        <dbReference type="EMBL" id="TKK64719.1"/>
    </source>
</evidence>
<evidence type="ECO:0000313" key="2">
    <source>
        <dbReference type="Proteomes" id="UP000305848"/>
    </source>
</evidence>
<dbReference type="AlphaFoldDB" id="A0A4U3KSR2"/>
<dbReference type="RefSeq" id="WP_137263975.1">
    <property type="nucleotide sequence ID" value="NZ_SZQL01000029.1"/>
</dbReference>
<dbReference type="PROSITE" id="PS51257">
    <property type="entry name" value="PROKAR_LIPOPROTEIN"/>
    <property type="match status" value="1"/>
</dbReference>
<comment type="caution">
    <text evidence="1">The sequence shown here is derived from an EMBL/GenBank/DDBJ whole genome shotgun (WGS) entry which is preliminary data.</text>
</comment>
<gene>
    <name evidence="1" type="ORF">FC093_21975</name>
</gene>
<name>A0A4U3KSR2_9BACT</name>
<organism evidence="1 2">
    <name type="scientific">Ilyomonas limi</name>
    <dbReference type="NCBI Taxonomy" id="2575867"/>
    <lineage>
        <taxon>Bacteria</taxon>
        <taxon>Pseudomonadati</taxon>
        <taxon>Bacteroidota</taxon>
        <taxon>Chitinophagia</taxon>
        <taxon>Chitinophagales</taxon>
        <taxon>Chitinophagaceae</taxon>
        <taxon>Ilyomonas</taxon>
    </lineage>
</organism>
<sequence>MKHLIIVAATVLFFFSCKKDEGFKAVSVLQRDEQFFNTVQQQLKDSLSASDYSHVNFSQVFKSKNAQGNYYFVRIGLLHKSMATDFILLQTDSLGNVKGGKLIHVDKEQYHTRKHQKFNGRFVISTLNRQYSNIQEVTNGRWKVGTGATAMAKPADEQEEPAGEQTLPDVVVTSYTDADTGMDWYWYDGLYFGGSGTGGSDNSGGYTYGPASGSGSSNNTVTEDNTIIIEIEPNDESPIKVEDYIKCFSTVSDVNATYKITIFSDLPVNGDPSKIFDWSTNSPGHSFVQLSKSGGGQSIQQNFGFYPEFGWKAPANVSIDSKVVDNAGHEFNASLTLTVNNSQFQAALNKVQAIAGYDYNITTWNCTDFALSVFNAASSSPLTIPQFPIPTSTYPLPTTVTLSNTPQGLYYQIQALQASGNTSYGTADVPGVCGYAGGSHGSCN</sequence>
<proteinExistence type="predicted"/>
<dbReference type="EMBL" id="SZQL01000029">
    <property type="protein sequence ID" value="TKK64719.1"/>
    <property type="molecule type" value="Genomic_DNA"/>
</dbReference>